<evidence type="ECO:0000313" key="3">
    <source>
        <dbReference type="Proteomes" id="UP000182334"/>
    </source>
</evidence>
<feature type="compositionally biased region" description="Polar residues" evidence="1">
    <location>
        <begin position="114"/>
        <end position="134"/>
    </location>
</feature>
<feature type="compositionally biased region" description="Polar residues" evidence="1">
    <location>
        <begin position="647"/>
        <end position="665"/>
    </location>
</feature>
<feature type="region of interest" description="Disordered" evidence="1">
    <location>
        <begin position="1"/>
        <end position="71"/>
    </location>
</feature>
<proteinExistence type="predicted"/>
<feature type="compositionally biased region" description="Pro residues" evidence="1">
    <location>
        <begin position="20"/>
        <end position="30"/>
    </location>
</feature>
<gene>
    <name evidence="2" type="ORF">SAMEA4029010_CIC11G00000002564</name>
</gene>
<evidence type="ECO:0000256" key="1">
    <source>
        <dbReference type="SAM" id="MobiDB-lite"/>
    </source>
</evidence>
<feature type="region of interest" description="Disordered" evidence="1">
    <location>
        <begin position="644"/>
        <end position="854"/>
    </location>
</feature>
<reference evidence="2 3" key="1">
    <citation type="submission" date="2016-10" db="EMBL/GenBank/DDBJ databases">
        <authorList>
            <person name="de Groot N.N."/>
        </authorList>
    </citation>
    <scope>NUCLEOTIDE SEQUENCE [LARGE SCALE GENOMIC DNA]</scope>
    <source>
        <strain evidence="2 3">CBS 141442</strain>
    </source>
</reference>
<keyword evidence="3" id="KW-1185">Reference proteome</keyword>
<feature type="compositionally biased region" description="Polar residues" evidence="1">
    <location>
        <begin position="85"/>
        <end position="94"/>
    </location>
</feature>
<feature type="compositionally biased region" description="Polar residues" evidence="1">
    <location>
        <begin position="769"/>
        <end position="784"/>
    </location>
</feature>
<dbReference type="AlphaFoldDB" id="A0A1L0BV36"/>
<organism evidence="2 3">
    <name type="scientific">Sungouiella intermedia</name>
    <dbReference type="NCBI Taxonomy" id="45354"/>
    <lineage>
        <taxon>Eukaryota</taxon>
        <taxon>Fungi</taxon>
        <taxon>Dikarya</taxon>
        <taxon>Ascomycota</taxon>
        <taxon>Saccharomycotina</taxon>
        <taxon>Pichiomycetes</taxon>
        <taxon>Metschnikowiaceae</taxon>
        <taxon>Sungouiella</taxon>
    </lineage>
</organism>
<dbReference type="EMBL" id="LT635760">
    <property type="protein sequence ID" value="SGZ55201.1"/>
    <property type="molecule type" value="Genomic_DNA"/>
</dbReference>
<feature type="compositionally biased region" description="Low complexity" evidence="1">
    <location>
        <begin position="104"/>
        <end position="113"/>
    </location>
</feature>
<accession>A0A1L0BV36</accession>
<feature type="compositionally biased region" description="Pro residues" evidence="1">
    <location>
        <begin position="884"/>
        <end position="896"/>
    </location>
</feature>
<feature type="region of interest" description="Disordered" evidence="1">
    <location>
        <begin position="85"/>
        <end position="134"/>
    </location>
</feature>
<sequence>MLSVHQLPESSHDPERVGIGPPPPPPPDDPSPSAREDSNTVSETTSFGSTSVATSQEVSQISTTIPPNDYYEDLMEQDDSEYFISSSEAESSALDTDEDSIIRSPPDLSLSDPASGNATNTFATSENSKTKKNSTFSIALPENVKSKKNVTIENTNQKKNISMAEHLQANRHNSRGTSVTLSDYKYVKQEYTLRFTAQQRIKYERQLKVLGQLMSSNEITHHLADLPESDLSLKLELVNSNDLSTKELSQGILQYVDSLMTEVKEDLFHAKTLTTQSADEAKEYLDSREHVNEPKVRLAQEEHLLSTVSDDLNLLTTAASRYVALAAAKQHRIVGGKVFFPNLKINDEAQRLLCDLFDDDIPFQIYTNPQETVDYLRGILTSQDLSYNDQDDKIFRLRHPQATQTKVIAVQIDYYPHKNSRKYFQRSFLHHSDEILKWKVRALTPQRETALALIHLGQSKVPPKHVSKDIWLQNQEFLVPSLYSIFSSSSAKSHLCYEKALADGYTGPDPARHIAHLKQQHDIHLQHATARPLRQPAYDNVGMECTIQYAEQFCPVCRETEHGLDDCKDERKGCKICQGQRHSTFQCRKRCACPSARHLRGSPDCPLSIIPQIPQSPPPANSSDGFTLVTKRGLKRLRVVMAEANRNMDNPSSSTIPSNPFSALNNLPEEAELDESQSVEVPHVEPLNPPETGLELDSQSPLGECIDQSDVHQEASMDTSESPEPSPIPKNTNHAEPSIDIESNFTLDSQPSSEDPAAESKAPLVVPSGTPQSNDPSNVLTTPILSRKDRNQTLGLVFKRRSSRLAGKSVTNQPYAKPKSVTITKATSGPLPRHHPHKEARSSSGFQDQNQPVPFMDTVLDDAHHEVLPLLRQDPPDADAAMEPPGPDPLRPPVLVPPSTMNNSLQPSTTTSNIATSTEISSSQDTLERPQNWAEFDPPDLSENSS</sequence>
<evidence type="ECO:0000313" key="2">
    <source>
        <dbReference type="EMBL" id="SGZ55201.1"/>
    </source>
</evidence>
<name>A0A1L0BV36_9ASCO</name>
<feature type="compositionally biased region" description="Polar residues" evidence="1">
    <location>
        <begin position="842"/>
        <end position="852"/>
    </location>
</feature>
<protein>
    <submittedName>
        <fullName evidence="2">CIC11C00000002564</fullName>
    </submittedName>
</protein>
<dbReference type="Proteomes" id="UP000182334">
    <property type="component" value="Chromosome V"/>
</dbReference>
<feature type="compositionally biased region" description="Polar residues" evidence="1">
    <location>
        <begin position="39"/>
        <end position="66"/>
    </location>
</feature>
<feature type="compositionally biased region" description="Polar residues" evidence="1">
    <location>
        <begin position="716"/>
        <end position="753"/>
    </location>
</feature>
<feature type="compositionally biased region" description="Polar residues" evidence="1">
    <location>
        <begin position="899"/>
        <end position="925"/>
    </location>
</feature>
<feature type="region of interest" description="Disordered" evidence="1">
    <location>
        <begin position="874"/>
        <end position="946"/>
    </location>
</feature>